<evidence type="ECO:0000256" key="6">
    <source>
        <dbReference type="ARBA" id="ARBA00022840"/>
    </source>
</evidence>
<evidence type="ECO:0000256" key="3">
    <source>
        <dbReference type="ARBA" id="ARBA00022553"/>
    </source>
</evidence>
<keyword evidence="6 10" id="KW-0067">ATP-binding</keyword>
<dbReference type="InterPro" id="IPR001757">
    <property type="entry name" value="P_typ_ATPase"/>
</dbReference>
<feature type="region of interest" description="Disordered" evidence="11">
    <location>
        <begin position="1"/>
        <end position="38"/>
    </location>
</feature>
<reference evidence="13 14" key="1">
    <citation type="submission" date="2024-10" db="EMBL/GenBank/DDBJ databases">
        <title>Updated reference genomes for cyclostephanoid diatoms.</title>
        <authorList>
            <person name="Roberts W.R."/>
            <person name="Alverson A.J."/>
        </authorList>
    </citation>
    <scope>NUCLEOTIDE SEQUENCE [LARGE SCALE GENOMIC DNA]</scope>
    <source>
        <strain evidence="13 14">AJA232-27</strain>
    </source>
</reference>
<dbReference type="Proteomes" id="UP001530293">
    <property type="component" value="Unassembled WGS sequence"/>
</dbReference>
<evidence type="ECO:0000256" key="2">
    <source>
        <dbReference type="ARBA" id="ARBA00008804"/>
    </source>
</evidence>
<comment type="catalytic activity">
    <reaction evidence="10">
        <text>ATP + H2O + H(+)(in) = ADP + phosphate + 2 H(+)(out)</text>
        <dbReference type="Rhea" id="RHEA:20852"/>
        <dbReference type="ChEBI" id="CHEBI:15377"/>
        <dbReference type="ChEBI" id="CHEBI:15378"/>
        <dbReference type="ChEBI" id="CHEBI:30616"/>
        <dbReference type="ChEBI" id="CHEBI:43474"/>
        <dbReference type="ChEBI" id="CHEBI:456216"/>
        <dbReference type="EC" id="7.1.2.1"/>
    </reaction>
</comment>
<dbReference type="GO" id="GO:0005524">
    <property type="term" value="F:ATP binding"/>
    <property type="evidence" value="ECO:0007669"/>
    <property type="project" value="UniProtKB-UniRule"/>
</dbReference>
<name>A0ABD3MB42_9STRA</name>
<dbReference type="EMBL" id="JALLBG020000153">
    <property type="protein sequence ID" value="KAL3761266.1"/>
    <property type="molecule type" value="Genomic_DNA"/>
</dbReference>
<feature type="transmembrane region" description="Helical" evidence="10">
    <location>
        <begin position="817"/>
        <end position="841"/>
    </location>
</feature>
<protein>
    <recommendedName>
        <fullName evidence="10">Plasma membrane ATPase</fullName>
        <ecNumber evidence="10">7.1.2.1</ecNumber>
    </recommendedName>
</protein>
<keyword evidence="10" id="KW-0813">Transport</keyword>
<feature type="transmembrane region" description="Helical" evidence="10">
    <location>
        <begin position="861"/>
        <end position="883"/>
    </location>
</feature>
<organism evidence="13 14">
    <name type="scientific">Discostella pseudostelligera</name>
    <dbReference type="NCBI Taxonomy" id="259834"/>
    <lineage>
        <taxon>Eukaryota</taxon>
        <taxon>Sar</taxon>
        <taxon>Stramenopiles</taxon>
        <taxon>Ochrophyta</taxon>
        <taxon>Bacillariophyta</taxon>
        <taxon>Coscinodiscophyceae</taxon>
        <taxon>Thalassiosirophycidae</taxon>
        <taxon>Stephanodiscales</taxon>
        <taxon>Stephanodiscaceae</taxon>
        <taxon>Discostella</taxon>
    </lineage>
</organism>
<dbReference type="SFLD" id="SFLDS00003">
    <property type="entry name" value="Haloacid_Dehalogenase"/>
    <property type="match status" value="1"/>
</dbReference>
<dbReference type="InterPro" id="IPR008250">
    <property type="entry name" value="ATPase_P-typ_transduc_dom_A_sf"/>
</dbReference>
<evidence type="ECO:0000256" key="10">
    <source>
        <dbReference type="RuleBase" id="RU362083"/>
    </source>
</evidence>
<dbReference type="SUPFAM" id="SSF81653">
    <property type="entry name" value="Calcium ATPase, transduction domain A"/>
    <property type="match status" value="1"/>
</dbReference>
<dbReference type="FunFam" id="3.40.1110.10:FF:000005">
    <property type="entry name" value="Plasma membrane ATPase"/>
    <property type="match status" value="1"/>
</dbReference>
<keyword evidence="5 10" id="KW-0547">Nucleotide-binding</keyword>
<keyword evidence="14" id="KW-1185">Reference proteome</keyword>
<keyword evidence="7 10" id="KW-1278">Translocase</keyword>
<dbReference type="GO" id="GO:0005886">
    <property type="term" value="C:plasma membrane"/>
    <property type="evidence" value="ECO:0007669"/>
    <property type="project" value="UniProtKB-SubCell"/>
</dbReference>
<evidence type="ECO:0000256" key="8">
    <source>
        <dbReference type="ARBA" id="ARBA00022989"/>
    </source>
</evidence>
<dbReference type="Pfam" id="PF00690">
    <property type="entry name" value="Cation_ATPase_N"/>
    <property type="match status" value="1"/>
</dbReference>
<dbReference type="InterPro" id="IPR059000">
    <property type="entry name" value="ATPase_P-type_domA"/>
</dbReference>
<dbReference type="SFLD" id="SFLDF00027">
    <property type="entry name" value="p-type_atpase"/>
    <property type="match status" value="1"/>
</dbReference>
<dbReference type="SFLD" id="SFLDG00002">
    <property type="entry name" value="C1.7:_P-type_atpase_like"/>
    <property type="match status" value="1"/>
</dbReference>
<dbReference type="Pfam" id="PF00122">
    <property type="entry name" value="E1-E2_ATPase"/>
    <property type="match status" value="1"/>
</dbReference>
<evidence type="ECO:0000256" key="5">
    <source>
        <dbReference type="ARBA" id="ARBA00022741"/>
    </source>
</evidence>
<evidence type="ECO:0000256" key="9">
    <source>
        <dbReference type="ARBA" id="ARBA00023136"/>
    </source>
</evidence>
<dbReference type="PRINTS" id="PR00119">
    <property type="entry name" value="CATATPASE"/>
</dbReference>
<dbReference type="Gene3D" id="3.40.1110.10">
    <property type="entry name" value="Calcium-transporting ATPase, cytoplasmic domain N"/>
    <property type="match status" value="1"/>
</dbReference>
<dbReference type="InterPro" id="IPR036412">
    <property type="entry name" value="HAD-like_sf"/>
</dbReference>
<comment type="subcellular location">
    <subcellularLocation>
        <location evidence="10">Cell membrane</location>
        <topology evidence="10">Multi-pass membrane protein</topology>
    </subcellularLocation>
    <subcellularLocation>
        <location evidence="1">Membrane</location>
        <topology evidence="1">Multi-pass membrane protein</topology>
    </subcellularLocation>
</comment>
<dbReference type="EC" id="7.1.2.1" evidence="10"/>
<dbReference type="PROSITE" id="PS00154">
    <property type="entry name" value="ATPASE_E1_E2"/>
    <property type="match status" value="1"/>
</dbReference>
<dbReference type="PANTHER" id="PTHR42861">
    <property type="entry name" value="CALCIUM-TRANSPORTING ATPASE"/>
    <property type="match status" value="1"/>
</dbReference>
<dbReference type="PRINTS" id="PR00120">
    <property type="entry name" value="HATPASE"/>
</dbReference>
<evidence type="ECO:0000256" key="7">
    <source>
        <dbReference type="ARBA" id="ARBA00022967"/>
    </source>
</evidence>
<keyword evidence="10" id="KW-0460">Magnesium</keyword>
<evidence type="ECO:0000256" key="4">
    <source>
        <dbReference type="ARBA" id="ARBA00022692"/>
    </source>
</evidence>
<proteinExistence type="inferred from homology"/>
<feature type="domain" description="Cation-transporting P-type ATPase N-terminal" evidence="12">
    <location>
        <begin position="85"/>
        <end position="155"/>
    </location>
</feature>
<dbReference type="InterPro" id="IPR006534">
    <property type="entry name" value="P-type_ATPase_IIIA"/>
</dbReference>
<dbReference type="InterPro" id="IPR004014">
    <property type="entry name" value="ATPase_P-typ_cation-transptr_N"/>
</dbReference>
<dbReference type="GO" id="GO:0008553">
    <property type="term" value="F:P-type proton-exporting transporter activity"/>
    <property type="evidence" value="ECO:0007669"/>
    <property type="project" value="UniProtKB-UniRule"/>
</dbReference>
<sequence length="987" mass="108414">MSQPEGSGRKKTQSELAAMMAEELIDGETSGRKRQASNSDVVTKFGYAPQLGYDDLNMAEAVVKHGNIREREKSDISAMVMKDIIEHKEEKGADDFKFNHVGFTSAEAAELLAKYGKNELPEKVIPKWRLFLDQFRAPMPIMIWIAIIIEMAIQNWIDMGILLLIQFTNASISFYELNKAGNAVAALKNSLKPTATCKRNGKWEVTDATLLVPGDLVLLASGSAIPADCRVNGSEIDVDQAALTGESLPVTFYKGDSCKMGSTVVRGEVEATVEFTGIDTFFGKTASLLASTGEVSHLQKVLMSFMMILVVMSVTLCLISFIYLLVEKVPVKEALSHTVVLLVASIPLAIEIVTNTTLAIGSKALSHHGAIVARLSAIEDMAGMSILCSDKTGTLTLNKMVLQDETPVFKEGQTQETVLVNAALAAKWKEPARDALDRLTLGSVNMALLEDYEQLDFLPFDPTIKRTEGTVRNTKTGEEFKTTKGAPHILLNLMSDAHADIKEKVEAEVVRFGEMGIRTLAVAKMDLKNGKNEWEMLGLLTFLDPPRPDTKQTIEDAATYGVSVKMVTGDHLLIAKQTAKTLNMGTQIFTSENLPMLDPETKQKPPDLGKTYGNMCLAADGFASMFPEHKVSVGMIIMHYQRWTSSNHRCVSLKLSFSLLVHQYLVVETLRDLGYSVGATGDGVNDAPALKHADVGIAVSGATDAAMAAADIVLTQEGLSTIVTGIVIAREIFARISNFITYRISATLQLLLFFFIAIFAFHPIDYTPDGAEEEWPEFFHMPVLMLMLITLLNDGTLITIAYDFAEASKTPNKWNKAALLITSTVLGMVSCLSSLLLLWFLLTSHEPNGFFAKIGIGGVDYGQITTAVYLKVSVSDFLTLFSARTGPLFFWQIRPATILLCGGIIALTVSSFLSIFWPLSEPDGILTEGLRSNMSVFIFVWLFCIVFWFLQDIAKVATYKWMYKTNFNNINAITSEKKPAIKKEEVV</sequence>
<dbReference type="SMART" id="SM00831">
    <property type="entry name" value="Cation_ATPase_N"/>
    <property type="match status" value="1"/>
</dbReference>
<evidence type="ECO:0000313" key="13">
    <source>
        <dbReference type="EMBL" id="KAL3761266.1"/>
    </source>
</evidence>
<dbReference type="SUPFAM" id="SSF81665">
    <property type="entry name" value="Calcium ATPase, transmembrane domain M"/>
    <property type="match status" value="1"/>
</dbReference>
<feature type="transmembrane region" description="Helical" evidence="10">
    <location>
        <begin position="301"/>
        <end position="326"/>
    </location>
</feature>
<dbReference type="Pfam" id="PF13246">
    <property type="entry name" value="Cation_ATPase"/>
    <property type="match status" value="1"/>
</dbReference>
<comment type="caution">
    <text evidence="13">The sequence shown here is derived from an EMBL/GenBank/DDBJ whole genome shotgun (WGS) entry which is preliminary data.</text>
</comment>
<keyword evidence="10" id="KW-0375">Hydrogen ion transport</keyword>
<dbReference type="SUPFAM" id="SSF56784">
    <property type="entry name" value="HAD-like"/>
    <property type="match status" value="1"/>
</dbReference>
<comment type="similarity">
    <text evidence="2 10">Belongs to the cation transport ATPase (P-type) (TC 3.A.3) family. Type IIIA subfamily.</text>
</comment>
<dbReference type="InterPro" id="IPR023214">
    <property type="entry name" value="HAD_sf"/>
</dbReference>
<accession>A0ABD3MB42</accession>
<dbReference type="InterPro" id="IPR044492">
    <property type="entry name" value="P_typ_ATPase_HD_dom"/>
</dbReference>
<evidence type="ECO:0000256" key="1">
    <source>
        <dbReference type="ARBA" id="ARBA00004141"/>
    </source>
</evidence>
<feature type="transmembrane region" description="Helical" evidence="10">
    <location>
        <begin position="895"/>
        <end position="916"/>
    </location>
</feature>
<feature type="transmembrane region" description="Helical" evidence="10">
    <location>
        <begin position="141"/>
        <end position="165"/>
    </location>
</feature>
<dbReference type="InterPro" id="IPR023299">
    <property type="entry name" value="ATPase_P-typ_cyto_dom_N"/>
</dbReference>
<gene>
    <name evidence="13" type="ORF">ACHAWU_007427</name>
</gene>
<feature type="transmembrane region" description="Helical" evidence="10">
    <location>
        <begin position="740"/>
        <end position="761"/>
    </location>
</feature>
<keyword evidence="3" id="KW-0597">Phosphoprotein</keyword>
<feature type="transmembrane region" description="Helical" evidence="10">
    <location>
        <begin position="338"/>
        <end position="360"/>
    </location>
</feature>
<dbReference type="NCBIfam" id="TIGR01647">
    <property type="entry name" value="ATPase-IIIA_H"/>
    <property type="match status" value="1"/>
</dbReference>
<dbReference type="GO" id="GO:0120029">
    <property type="term" value="P:proton export across plasma membrane"/>
    <property type="evidence" value="ECO:0007669"/>
    <property type="project" value="UniProtKB-UniRule"/>
</dbReference>
<dbReference type="InterPro" id="IPR018303">
    <property type="entry name" value="ATPase_P-typ_P_site"/>
</dbReference>
<keyword evidence="10" id="KW-0406">Ion transport</keyword>
<keyword evidence="9 10" id="KW-0472">Membrane</keyword>
<dbReference type="FunFam" id="2.70.150.10:FF:000042">
    <property type="entry name" value="Plasma membrane ATPase"/>
    <property type="match status" value="1"/>
</dbReference>
<evidence type="ECO:0000256" key="11">
    <source>
        <dbReference type="SAM" id="MobiDB-lite"/>
    </source>
</evidence>
<dbReference type="Gene3D" id="3.40.50.1000">
    <property type="entry name" value="HAD superfamily/HAD-like"/>
    <property type="match status" value="1"/>
</dbReference>
<evidence type="ECO:0000259" key="12">
    <source>
        <dbReference type="SMART" id="SM00831"/>
    </source>
</evidence>
<feature type="transmembrane region" description="Helical" evidence="10">
    <location>
        <begin position="781"/>
        <end position="805"/>
    </location>
</feature>
<dbReference type="InterPro" id="IPR023298">
    <property type="entry name" value="ATPase_P-typ_TM_dom_sf"/>
</dbReference>
<keyword evidence="4 10" id="KW-0812">Transmembrane</keyword>
<feature type="transmembrane region" description="Helical" evidence="10">
    <location>
        <begin position="936"/>
        <end position="954"/>
    </location>
</feature>
<dbReference type="Gene3D" id="2.70.150.10">
    <property type="entry name" value="Calcium-transporting ATPase, cytoplasmic transduction domain A"/>
    <property type="match status" value="1"/>
</dbReference>
<dbReference type="Gene3D" id="1.20.1110.10">
    <property type="entry name" value="Calcium-transporting ATPase, transmembrane domain"/>
    <property type="match status" value="2"/>
</dbReference>
<dbReference type="NCBIfam" id="TIGR01494">
    <property type="entry name" value="ATPase_P-type"/>
    <property type="match status" value="2"/>
</dbReference>
<evidence type="ECO:0000313" key="14">
    <source>
        <dbReference type="Proteomes" id="UP001530293"/>
    </source>
</evidence>
<keyword evidence="8 10" id="KW-1133">Transmembrane helix</keyword>
<dbReference type="AlphaFoldDB" id="A0ABD3MB42"/>